<dbReference type="InterPro" id="IPR035965">
    <property type="entry name" value="PAS-like_dom_sf"/>
</dbReference>
<dbReference type="KEGG" id="qso:IRL76_10455"/>
<dbReference type="Gene3D" id="3.40.50.2300">
    <property type="match status" value="1"/>
</dbReference>
<evidence type="ECO:0000256" key="11">
    <source>
        <dbReference type="ARBA" id="ARBA00023170"/>
    </source>
</evidence>
<dbReference type="InterPro" id="IPR003018">
    <property type="entry name" value="GAF"/>
</dbReference>
<dbReference type="SMART" id="SM00911">
    <property type="entry name" value="HWE_HK"/>
    <property type="match status" value="1"/>
</dbReference>
<dbReference type="PROSITE" id="PS50046">
    <property type="entry name" value="PHYTOCHROME_2"/>
    <property type="match status" value="1"/>
</dbReference>
<evidence type="ECO:0000256" key="10">
    <source>
        <dbReference type="ARBA" id="ARBA00022991"/>
    </source>
</evidence>
<dbReference type="GO" id="GO:0006355">
    <property type="term" value="P:regulation of DNA-templated transcription"/>
    <property type="evidence" value="ECO:0007669"/>
    <property type="project" value="InterPro"/>
</dbReference>
<evidence type="ECO:0000313" key="16">
    <source>
        <dbReference type="Proteomes" id="UP000594459"/>
    </source>
</evidence>
<keyword evidence="9" id="KW-0067">ATP-binding</keyword>
<keyword evidence="4 12" id="KW-0597">Phosphoprotein</keyword>
<dbReference type="InterPro" id="IPR013654">
    <property type="entry name" value="PAS_2"/>
</dbReference>
<dbReference type="Pfam" id="PF01590">
    <property type="entry name" value="GAF"/>
    <property type="match status" value="1"/>
</dbReference>
<dbReference type="GO" id="GO:0004673">
    <property type="term" value="F:protein histidine kinase activity"/>
    <property type="evidence" value="ECO:0007669"/>
    <property type="project" value="UniProtKB-EC"/>
</dbReference>
<dbReference type="SUPFAM" id="SSF55785">
    <property type="entry name" value="PYP-like sensor domain (PAS domain)"/>
    <property type="match status" value="1"/>
</dbReference>
<feature type="domain" description="Response regulatory" evidence="14">
    <location>
        <begin position="738"/>
        <end position="849"/>
    </location>
</feature>
<dbReference type="PRINTS" id="PR01033">
    <property type="entry name" value="PHYTOCHROME"/>
</dbReference>
<keyword evidence="5" id="KW-0716">Sensory transduction</keyword>
<dbReference type="InterPro" id="IPR036890">
    <property type="entry name" value="HATPase_C_sf"/>
</dbReference>
<gene>
    <name evidence="15" type="ORF">IRL76_10455</name>
</gene>
<dbReference type="Gene3D" id="3.30.450.20">
    <property type="entry name" value="PAS domain"/>
    <property type="match status" value="1"/>
</dbReference>
<dbReference type="SMART" id="SM00065">
    <property type="entry name" value="GAF"/>
    <property type="match status" value="1"/>
</dbReference>
<dbReference type="SUPFAM" id="SSF52172">
    <property type="entry name" value="CheY-like"/>
    <property type="match status" value="1"/>
</dbReference>
<reference evidence="15 16" key="1">
    <citation type="submission" date="2020-11" db="EMBL/GenBank/DDBJ databases">
        <title>The genome sequence of Erythrobacter sp. 6D36.</title>
        <authorList>
            <person name="Liu Y."/>
        </authorList>
    </citation>
    <scope>NUCLEOTIDE SEQUENCE [LARGE SCALE GENOMIC DNA]</scope>
    <source>
        <strain evidence="15 16">6D36</strain>
    </source>
</reference>
<keyword evidence="8" id="KW-0418">Kinase</keyword>
<dbReference type="Proteomes" id="UP000594459">
    <property type="component" value="Chromosome"/>
</dbReference>
<keyword evidence="10" id="KW-0157">Chromophore</keyword>
<dbReference type="Gene3D" id="3.30.565.10">
    <property type="entry name" value="Histidine kinase-like ATPase, C-terminal domain"/>
    <property type="match status" value="1"/>
</dbReference>
<dbReference type="SUPFAM" id="SSF55781">
    <property type="entry name" value="GAF domain-like"/>
    <property type="match status" value="2"/>
</dbReference>
<dbReference type="Gene3D" id="3.30.450.40">
    <property type="match status" value="1"/>
</dbReference>
<feature type="modified residue" description="4-aspartylphosphate" evidence="12">
    <location>
        <position position="788"/>
    </location>
</feature>
<evidence type="ECO:0000256" key="2">
    <source>
        <dbReference type="ARBA" id="ARBA00012438"/>
    </source>
</evidence>
<dbReference type="Pfam" id="PF00360">
    <property type="entry name" value="PHY"/>
    <property type="match status" value="1"/>
</dbReference>
<comment type="catalytic activity">
    <reaction evidence="1">
        <text>ATP + protein L-histidine = ADP + protein N-phospho-L-histidine.</text>
        <dbReference type="EC" id="2.7.13.3"/>
    </reaction>
</comment>
<dbReference type="PIRSF" id="PIRSF036397">
    <property type="entry name" value="Bactrphtchrm_rec"/>
    <property type="match status" value="1"/>
</dbReference>
<evidence type="ECO:0000256" key="7">
    <source>
        <dbReference type="ARBA" id="ARBA00022741"/>
    </source>
</evidence>
<dbReference type="Pfam" id="PF07536">
    <property type="entry name" value="HWE_HK"/>
    <property type="match status" value="1"/>
</dbReference>
<dbReference type="InterPro" id="IPR011006">
    <property type="entry name" value="CheY-like_superfamily"/>
</dbReference>
<dbReference type="InterPro" id="IPR043150">
    <property type="entry name" value="Phytochrome_PHY_sf"/>
</dbReference>
<keyword evidence="7" id="KW-0547">Nucleotide-binding</keyword>
<dbReference type="Pfam" id="PF00072">
    <property type="entry name" value="Response_reg"/>
    <property type="match status" value="1"/>
</dbReference>
<evidence type="ECO:0000256" key="6">
    <source>
        <dbReference type="ARBA" id="ARBA00022679"/>
    </source>
</evidence>
<evidence type="ECO:0000259" key="14">
    <source>
        <dbReference type="PROSITE" id="PS50110"/>
    </source>
</evidence>
<dbReference type="InterPro" id="IPR029016">
    <property type="entry name" value="GAF-like_dom_sf"/>
</dbReference>
<dbReference type="PANTHER" id="PTHR41523">
    <property type="entry name" value="TWO-COMPONENT SYSTEM SENSOR PROTEIN"/>
    <property type="match status" value="1"/>
</dbReference>
<evidence type="ECO:0000259" key="13">
    <source>
        <dbReference type="PROSITE" id="PS50046"/>
    </source>
</evidence>
<keyword evidence="11" id="KW-0675">Receptor</keyword>
<dbReference type="EC" id="2.7.13.3" evidence="2"/>
<evidence type="ECO:0000256" key="1">
    <source>
        <dbReference type="ARBA" id="ARBA00000085"/>
    </source>
</evidence>
<evidence type="ECO:0000256" key="12">
    <source>
        <dbReference type="PROSITE-ProRule" id="PRU00169"/>
    </source>
</evidence>
<keyword evidence="3" id="KW-0600">Photoreceptor protein</keyword>
<dbReference type="GO" id="GO:0005524">
    <property type="term" value="F:ATP binding"/>
    <property type="evidence" value="ECO:0007669"/>
    <property type="project" value="UniProtKB-KW"/>
</dbReference>
<name>A0A7S8F3D8_9SPHN</name>
<organism evidence="15 16">
    <name type="scientific">Qipengyuania soli</name>
    <dbReference type="NCBI Taxonomy" id="2782568"/>
    <lineage>
        <taxon>Bacteria</taxon>
        <taxon>Pseudomonadati</taxon>
        <taxon>Pseudomonadota</taxon>
        <taxon>Alphaproteobacteria</taxon>
        <taxon>Sphingomonadales</taxon>
        <taxon>Erythrobacteraceae</taxon>
        <taxon>Qipengyuania</taxon>
    </lineage>
</organism>
<dbReference type="InterPro" id="IPR009219">
    <property type="entry name" value="Bactrphtchr_CheY"/>
</dbReference>
<feature type="domain" description="Phytochrome chromophore attachment site" evidence="13">
    <location>
        <begin position="144"/>
        <end position="301"/>
    </location>
</feature>
<dbReference type="GO" id="GO:0009584">
    <property type="term" value="P:detection of visible light"/>
    <property type="evidence" value="ECO:0007669"/>
    <property type="project" value="InterPro"/>
</dbReference>
<evidence type="ECO:0000256" key="4">
    <source>
        <dbReference type="ARBA" id="ARBA00022553"/>
    </source>
</evidence>
<dbReference type="RefSeq" id="WP_200981285.1">
    <property type="nucleotide sequence ID" value="NZ_CP064654.1"/>
</dbReference>
<keyword evidence="16" id="KW-1185">Reference proteome</keyword>
<dbReference type="AlphaFoldDB" id="A0A7S8F3D8"/>
<dbReference type="InterPro" id="IPR016132">
    <property type="entry name" value="Phyto_chromo_attachment"/>
</dbReference>
<dbReference type="GO" id="GO:0009881">
    <property type="term" value="F:photoreceptor activity"/>
    <property type="evidence" value="ECO:0007669"/>
    <property type="project" value="UniProtKB-KW"/>
</dbReference>
<dbReference type="PROSITE" id="PS50110">
    <property type="entry name" value="RESPONSE_REGULATORY"/>
    <property type="match status" value="1"/>
</dbReference>
<protein>
    <recommendedName>
        <fullName evidence="2">histidine kinase</fullName>
        <ecNumber evidence="2">2.7.13.3</ecNumber>
    </recommendedName>
</protein>
<keyword evidence="6" id="KW-0808">Transferase</keyword>
<dbReference type="InterPro" id="IPR011102">
    <property type="entry name" value="Sig_transdc_His_kinase_HWE"/>
</dbReference>
<evidence type="ECO:0000256" key="9">
    <source>
        <dbReference type="ARBA" id="ARBA00022840"/>
    </source>
</evidence>
<dbReference type="InterPro" id="IPR001294">
    <property type="entry name" value="Phytochrome"/>
</dbReference>
<sequence length="856" mass="94087">MSEVQEPLSLANCDREPIHQLGKIQDFGALVAVNSDWFIAHRSANLESMLGLDKTVEIGARLSSIIGTNAETRIRSSASILGDKDHVERLFGIDLAGNGNLFDCAVHTSGAFTIIEIEPHTAGDLERQIAMLRPIMARLDKFDRPETLAGEAARQLRMVLGIDRVMVYRFRDDLSGEVIAEAKSDDIEAFYGLRYPKSDIPAQARALYVRNRFRIISDVEAEPVPILPEFSLEGEPLDLSMSTLRAVSPIHIEYLHNMGVGASLSISIIIDGKLWGLFACHHYGPKLLPYSQRTAAELFSELFSLVMERVLAREMSHLQDEGRAVHDRLMRDIAAGTPLTKSLPMIDPIIERIIPHDGASVFVDDIYDSRGAAPSEEEFRAIAPILNAAATSRLLATEELVERIPRAASFADRAVGALVIPISRSPRDYLVLWRKPLKQVVNWAGNPEKPIEYGPNGARLTPRKSFEAWQETVEGRAEPWTPAEQKIAEGLRVTLLEIILRLTDEAVQERAKAQQQQELLIAELNHRVRNILNLIRGLVNQSKAEARDIEAFVDIISGRIGSLAMAHDNITKGNWSSAPLKDLIDSEAKAYLSGQLTERVVVTGPDVEVSPEAYTVLALVLHEMITNSAKYGALSDNSGTVTVAIERDAESDLRISWRETGGPPVKPPKRRGFGSTIIERSIPFELNGKSSVDYKLAGIEAEFCIPARFVEWKSSNTTGKSEARQKAVNPEIGTIPETVLLVEDSMIIALDTEDCLRELGVGDVPVASSVAGALSILSKSAPDIAILDYNLGQENSEEVAAELSRRGIPFWLATGYGEMRDRLDEIGASGLLVKPYGRDELVSILASFKPDEAVDA</sequence>
<dbReference type="Gene3D" id="3.30.450.270">
    <property type="match status" value="1"/>
</dbReference>
<evidence type="ECO:0000313" key="15">
    <source>
        <dbReference type="EMBL" id="QPC98278.1"/>
    </source>
</evidence>
<dbReference type="Pfam" id="PF08446">
    <property type="entry name" value="PAS_2"/>
    <property type="match status" value="1"/>
</dbReference>
<dbReference type="GO" id="GO:0000160">
    <property type="term" value="P:phosphorelay signal transduction system"/>
    <property type="evidence" value="ECO:0007669"/>
    <property type="project" value="InterPro"/>
</dbReference>
<proteinExistence type="predicted"/>
<accession>A0A7S8F3D8</accession>
<dbReference type="SMART" id="SM00448">
    <property type="entry name" value="REC"/>
    <property type="match status" value="1"/>
</dbReference>
<evidence type="ECO:0000256" key="8">
    <source>
        <dbReference type="ARBA" id="ARBA00022777"/>
    </source>
</evidence>
<evidence type="ECO:0000256" key="5">
    <source>
        <dbReference type="ARBA" id="ARBA00022606"/>
    </source>
</evidence>
<dbReference type="EMBL" id="CP064654">
    <property type="protein sequence ID" value="QPC98278.1"/>
    <property type="molecule type" value="Genomic_DNA"/>
</dbReference>
<dbReference type="InterPro" id="IPR001789">
    <property type="entry name" value="Sig_transdc_resp-reg_receiver"/>
</dbReference>
<dbReference type="InterPro" id="IPR013515">
    <property type="entry name" value="Phytochrome_cen-reg"/>
</dbReference>
<evidence type="ECO:0000256" key="3">
    <source>
        <dbReference type="ARBA" id="ARBA00022543"/>
    </source>
</evidence>
<dbReference type="PANTHER" id="PTHR41523:SF8">
    <property type="entry name" value="ETHYLENE RESPONSE SENSOR PROTEIN"/>
    <property type="match status" value="1"/>
</dbReference>